<evidence type="ECO:0000313" key="2">
    <source>
        <dbReference type="Proteomes" id="UP000006727"/>
    </source>
</evidence>
<dbReference type="InParanoid" id="A0A7I3Z0I3"/>
<sequence length="133" mass="14855">MSRKSRGDGSAAPQRCFCRHSQMLWWSGTTRSCAQEETNPSDVLRNIPYHGLEDSMPNTVFHPRASKLKPTCVCFYFFSPCAIYGTEVLDATSSHVQMRVCAEVAFGGAKLATTWAHKLRDLAQGRARLPCQQ</sequence>
<keyword evidence="2" id="KW-1185">Reference proteome</keyword>
<proteinExistence type="predicted"/>
<evidence type="ECO:0000313" key="1">
    <source>
        <dbReference type="EnsemblPlants" id="PAC:32913262.CDS.1"/>
    </source>
</evidence>
<dbReference type="Proteomes" id="UP000006727">
    <property type="component" value="Chromosome 9"/>
</dbReference>
<name>A0A7I3Z0I3_PHYPA</name>
<dbReference type="AlphaFoldDB" id="A0A7I3Z0I3"/>
<dbReference type="Gramene" id="Pp3c9_5870V3.1">
    <property type="protein sequence ID" value="PAC:32913261.CDS.1"/>
    <property type="gene ID" value="Pp3c9_5870"/>
</dbReference>
<reference evidence="1" key="3">
    <citation type="submission" date="2020-12" db="UniProtKB">
        <authorList>
            <consortium name="EnsemblPlants"/>
        </authorList>
    </citation>
    <scope>IDENTIFICATION</scope>
</reference>
<dbReference type="EMBL" id="ABEU02000009">
    <property type="status" value="NOT_ANNOTATED_CDS"/>
    <property type="molecule type" value="Genomic_DNA"/>
</dbReference>
<dbReference type="Gramene" id="Pp3c9_5870V3.2">
    <property type="protein sequence ID" value="PAC:32913262.CDS.1"/>
    <property type="gene ID" value="Pp3c9_5870"/>
</dbReference>
<accession>A0A7I3Z0I3</accession>
<dbReference type="EnsemblPlants" id="Pp3c9_5870V3.2">
    <property type="protein sequence ID" value="PAC:32913262.CDS.1"/>
    <property type="gene ID" value="Pp3c9_5870"/>
</dbReference>
<protein>
    <submittedName>
        <fullName evidence="1">Uncharacterized protein</fullName>
    </submittedName>
</protein>
<organism evidence="1 2">
    <name type="scientific">Physcomitrium patens</name>
    <name type="common">Spreading-leaved earth moss</name>
    <name type="synonym">Physcomitrella patens</name>
    <dbReference type="NCBI Taxonomy" id="3218"/>
    <lineage>
        <taxon>Eukaryota</taxon>
        <taxon>Viridiplantae</taxon>
        <taxon>Streptophyta</taxon>
        <taxon>Embryophyta</taxon>
        <taxon>Bryophyta</taxon>
        <taxon>Bryophytina</taxon>
        <taxon>Bryopsida</taxon>
        <taxon>Funariidae</taxon>
        <taxon>Funariales</taxon>
        <taxon>Funariaceae</taxon>
        <taxon>Physcomitrium</taxon>
    </lineage>
</organism>
<dbReference type="EnsemblPlants" id="Pp3c9_5870V3.1">
    <property type="protein sequence ID" value="PAC:32913261.CDS.1"/>
    <property type="gene ID" value="Pp3c9_5870"/>
</dbReference>
<reference evidence="1 2" key="1">
    <citation type="journal article" date="2008" name="Science">
        <title>The Physcomitrella genome reveals evolutionary insights into the conquest of land by plants.</title>
        <authorList>
            <person name="Rensing S."/>
            <person name="Lang D."/>
            <person name="Zimmer A."/>
            <person name="Terry A."/>
            <person name="Salamov A."/>
            <person name="Shapiro H."/>
            <person name="Nishiyama T."/>
            <person name="Perroud P.-F."/>
            <person name="Lindquist E."/>
            <person name="Kamisugi Y."/>
            <person name="Tanahashi T."/>
            <person name="Sakakibara K."/>
            <person name="Fujita T."/>
            <person name="Oishi K."/>
            <person name="Shin-I T."/>
            <person name="Kuroki Y."/>
            <person name="Toyoda A."/>
            <person name="Suzuki Y."/>
            <person name="Hashimoto A."/>
            <person name="Yamaguchi K."/>
            <person name="Sugano A."/>
            <person name="Kohara Y."/>
            <person name="Fujiyama A."/>
            <person name="Anterola A."/>
            <person name="Aoki S."/>
            <person name="Ashton N."/>
            <person name="Barbazuk W.B."/>
            <person name="Barker E."/>
            <person name="Bennetzen J."/>
            <person name="Bezanilla M."/>
            <person name="Blankenship R."/>
            <person name="Cho S.H."/>
            <person name="Dutcher S."/>
            <person name="Estelle M."/>
            <person name="Fawcett J.A."/>
            <person name="Gundlach H."/>
            <person name="Hanada K."/>
            <person name="Heyl A."/>
            <person name="Hicks K.A."/>
            <person name="Hugh J."/>
            <person name="Lohr M."/>
            <person name="Mayer K."/>
            <person name="Melkozernov A."/>
            <person name="Murata T."/>
            <person name="Nelson D."/>
            <person name="Pils B."/>
            <person name="Prigge M."/>
            <person name="Reiss B."/>
            <person name="Renner T."/>
            <person name="Rombauts S."/>
            <person name="Rushton P."/>
            <person name="Sanderfoot A."/>
            <person name="Schween G."/>
            <person name="Shiu S.-H."/>
            <person name="Stueber K."/>
            <person name="Theodoulou F.L."/>
            <person name="Tu H."/>
            <person name="Van de Peer Y."/>
            <person name="Verrier P.J."/>
            <person name="Waters E."/>
            <person name="Wood A."/>
            <person name="Yang L."/>
            <person name="Cove D."/>
            <person name="Cuming A."/>
            <person name="Hasebe M."/>
            <person name="Lucas S."/>
            <person name="Mishler D.B."/>
            <person name="Reski R."/>
            <person name="Grigoriev I."/>
            <person name="Quatrano R.S."/>
            <person name="Boore J.L."/>
        </authorList>
    </citation>
    <scope>NUCLEOTIDE SEQUENCE [LARGE SCALE GENOMIC DNA]</scope>
    <source>
        <strain evidence="1 2">cv. Gransden 2004</strain>
    </source>
</reference>
<reference evidence="1 2" key="2">
    <citation type="journal article" date="2018" name="Plant J.">
        <title>The Physcomitrella patens chromosome-scale assembly reveals moss genome structure and evolution.</title>
        <authorList>
            <person name="Lang D."/>
            <person name="Ullrich K.K."/>
            <person name="Murat F."/>
            <person name="Fuchs J."/>
            <person name="Jenkins J."/>
            <person name="Haas F.B."/>
            <person name="Piednoel M."/>
            <person name="Gundlach H."/>
            <person name="Van Bel M."/>
            <person name="Meyberg R."/>
            <person name="Vives C."/>
            <person name="Morata J."/>
            <person name="Symeonidi A."/>
            <person name="Hiss M."/>
            <person name="Muchero W."/>
            <person name="Kamisugi Y."/>
            <person name="Saleh O."/>
            <person name="Blanc G."/>
            <person name="Decker E.L."/>
            <person name="van Gessel N."/>
            <person name="Grimwood J."/>
            <person name="Hayes R.D."/>
            <person name="Graham S.W."/>
            <person name="Gunter L.E."/>
            <person name="McDaniel S.F."/>
            <person name="Hoernstein S.N.W."/>
            <person name="Larsson A."/>
            <person name="Li F.W."/>
            <person name="Perroud P.F."/>
            <person name="Phillips J."/>
            <person name="Ranjan P."/>
            <person name="Rokshar D.S."/>
            <person name="Rothfels C.J."/>
            <person name="Schneider L."/>
            <person name="Shu S."/>
            <person name="Stevenson D.W."/>
            <person name="Thummler F."/>
            <person name="Tillich M."/>
            <person name="Villarreal Aguilar J.C."/>
            <person name="Widiez T."/>
            <person name="Wong G.K."/>
            <person name="Wymore A."/>
            <person name="Zhang Y."/>
            <person name="Zimmer A.D."/>
            <person name="Quatrano R.S."/>
            <person name="Mayer K.F.X."/>
            <person name="Goodstein D."/>
            <person name="Casacuberta J.M."/>
            <person name="Vandepoele K."/>
            <person name="Reski R."/>
            <person name="Cuming A.C."/>
            <person name="Tuskan G.A."/>
            <person name="Maumus F."/>
            <person name="Salse J."/>
            <person name="Schmutz J."/>
            <person name="Rensing S.A."/>
        </authorList>
    </citation>
    <scope>NUCLEOTIDE SEQUENCE [LARGE SCALE GENOMIC DNA]</scope>
    <source>
        <strain evidence="1 2">cv. Gransden 2004</strain>
    </source>
</reference>